<evidence type="ECO:0000256" key="2">
    <source>
        <dbReference type="ARBA" id="ARBA00007613"/>
    </source>
</evidence>
<dbReference type="SUPFAM" id="SSF56954">
    <property type="entry name" value="Outer membrane efflux proteins (OEP)"/>
    <property type="match status" value="1"/>
</dbReference>
<keyword evidence="4" id="KW-0812">Transmembrane</keyword>
<dbReference type="RefSeq" id="WP_268267425.1">
    <property type="nucleotide sequence ID" value="NZ_JALQCW010000150.1"/>
</dbReference>
<comment type="similarity">
    <text evidence="2">Belongs to the outer membrane factor (OMF) (TC 1.B.17) family.</text>
</comment>
<dbReference type="EMBL" id="JALQCW010000150">
    <property type="protein sequence ID" value="MCK9802435.1"/>
    <property type="molecule type" value="Genomic_DNA"/>
</dbReference>
<evidence type="ECO:0000256" key="6">
    <source>
        <dbReference type="ARBA" id="ARBA00023139"/>
    </source>
</evidence>
<evidence type="ECO:0000256" key="1">
    <source>
        <dbReference type="ARBA" id="ARBA00004442"/>
    </source>
</evidence>
<keyword evidence="8" id="KW-0449">Lipoprotein</keyword>
<evidence type="ECO:0000256" key="5">
    <source>
        <dbReference type="ARBA" id="ARBA00023136"/>
    </source>
</evidence>
<dbReference type="PANTHER" id="PTHR30203:SF21">
    <property type="entry name" value="OUTER MEMBRANE COMPONENT OF MULTIDRUG EFFLUX PUMP-RELATED"/>
    <property type="match status" value="1"/>
</dbReference>
<dbReference type="GO" id="GO:0016020">
    <property type="term" value="C:membrane"/>
    <property type="evidence" value="ECO:0007669"/>
    <property type="project" value="UniProtKB-SubCell"/>
</dbReference>
<dbReference type="GO" id="GO:0015562">
    <property type="term" value="F:efflux transmembrane transporter activity"/>
    <property type="evidence" value="ECO:0007669"/>
    <property type="project" value="InterPro"/>
</dbReference>
<comment type="caution">
    <text evidence="10">The sequence shown here is derived from an EMBL/GenBank/DDBJ whole genome shotgun (WGS) entry which is preliminary data.</text>
</comment>
<evidence type="ECO:0000256" key="4">
    <source>
        <dbReference type="ARBA" id="ARBA00022692"/>
    </source>
</evidence>
<evidence type="ECO:0000313" key="10">
    <source>
        <dbReference type="EMBL" id="MCK9802435.1"/>
    </source>
</evidence>
<reference evidence="10 11" key="2">
    <citation type="journal article" date="2023" name="Plant Pathol.">
        <title>Dismantling and reorganizing Pseudomonas marginalis sensu#lato.</title>
        <authorList>
            <person name="Sawada H."/>
            <person name="Fujikawa T."/>
            <person name="Satou M."/>
        </authorList>
    </citation>
    <scope>NUCLEOTIDE SEQUENCE [LARGE SCALE GENOMIC DNA]</scope>
    <source>
        <strain evidence="10 11">MAFF 302030</strain>
    </source>
</reference>
<protein>
    <submittedName>
        <fullName evidence="10">TolC family protein</fullName>
    </submittedName>
</protein>
<gene>
    <name evidence="10" type="ORF">M1B34_33565</name>
</gene>
<evidence type="ECO:0000256" key="3">
    <source>
        <dbReference type="ARBA" id="ARBA00022452"/>
    </source>
</evidence>
<dbReference type="Gene3D" id="1.20.1600.10">
    <property type="entry name" value="Outer membrane efflux proteins (OEP)"/>
    <property type="match status" value="1"/>
</dbReference>
<organism evidence="10 11">
    <name type="scientific">Pseudomonas morbosilactucae</name>
    <dbReference type="NCBI Taxonomy" id="2938197"/>
    <lineage>
        <taxon>Bacteria</taxon>
        <taxon>Pseudomonadati</taxon>
        <taxon>Pseudomonadota</taxon>
        <taxon>Gammaproteobacteria</taxon>
        <taxon>Pseudomonadales</taxon>
        <taxon>Pseudomonadaceae</taxon>
        <taxon>Pseudomonas</taxon>
    </lineage>
</organism>
<name>A0A9X1ZAP4_9PSED</name>
<feature type="non-terminal residue" evidence="10">
    <location>
        <position position="1"/>
    </location>
</feature>
<keyword evidence="5" id="KW-0472">Membrane</keyword>
<evidence type="ECO:0000313" key="11">
    <source>
        <dbReference type="Proteomes" id="UP001155059"/>
    </source>
</evidence>
<dbReference type="Proteomes" id="UP001155059">
    <property type="component" value="Unassembled WGS sequence"/>
</dbReference>
<dbReference type="InterPro" id="IPR010131">
    <property type="entry name" value="MdtP/NodT-like"/>
</dbReference>
<keyword evidence="6" id="KW-0564">Palmitate</keyword>
<dbReference type="PANTHER" id="PTHR30203">
    <property type="entry name" value="OUTER MEMBRANE CATION EFFLUX PROTEIN"/>
    <property type="match status" value="1"/>
</dbReference>
<evidence type="ECO:0000256" key="9">
    <source>
        <dbReference type="SAM" id="MobiDB-lite"/>
    </source>
</evidence>
<keyword evidence="7" id="KW-0998">Cell outer membrane</keyword>
<dbReference type="AlphaFoldDB" id="A0A9X1ZAP4"/>
<comment type="subcellular location">
    <subcellularLocation>
        <location evidence="1">Cell outer membrane</location>
    </subcellularLocation>
</comment>
<feature type="region of interest" description="Disordered" evidence="9">
    <location>
        <begin position="229"/>
        <end position="250"/>
    </location>
</feature>
<evidence type="ECO:0000256" key="8">
    <source>
        <dbReference type="ARBA" id="ARBA00023288"/>
    </source>
</evidence>
<accession>A0A9X1ZAP4</accession>
<proteinExistence type="inferred from homology"/>
<dbReference type="Pfam" id="PF02321">
    <property type="entry name" value="OEP"/>
    <property type="match status" value="1"/>
</dbReference>
<evidence type="ECO:0000256" key="7">
    <source>
        <dbReference type="ARBA" id="ARBA00023237"/>
    </source>
</evidence>
<keyword evidence="3" id="KW-1134">Transmembrane beta strand</keyword>
<reference evidence="10 11" key="1">
    <citation type="journal article" date="2022" name="Int. J. Syst. Evol. Microbiol.">
        <title>Pseudomonas aegrilactucae sp. nov. and Pseudomonas morbosilactucae sp. nov., pathogens causing bacterial rot of lettuce in Japan.</title>
        <authorList>
            <person name="Sawada H."/>
            <person name="Fujikawa T."/>
            <person name="Satou M."/>
        </authorList>
    </citation>
    <scope>NUCLEOTIDE SEQUENCE [LARGE SCALE GENOMIC DNA]</scope>
    <source>
        <strain evidence="10 11">MAFF 302030</strain>
    </source>
</reference>
<dbReference type="InterPro" id="IPR003423">
    <property type="entry name" value="OMP_efflux"/>
</dbReference>
<sequence length="250" mass="26490">LAELAVWMGRLPAEVPTEARACTAAPEMLAPLPQADGLAMLRRRPDVRQAERQLAAATARIGVARAELYPRIALGAGVSSSAHHPDGLDAGGASVWQLGPLLSWSFPNISAARARIAQASARESAALARFDQRILLALKEQQQALGDYQGALQRQQALHQAARHYAEARRLAALARAAGATSALDELDALRRDVEARSQSAAADARVIDAQVLLFKVMGGGWRDAPAIALPDATGPAPQSSVRPAREPMQ</sequence>